<evidence type="ECO:0000259" key="9">
    <source>
        <dbReference type="PROSITE" id="PS50862"/>
    </source>
</evidence>
<keyword evidence="8" id="KW-0472">Membrane</keyword>
<dbReference type="Gene3D" id="3.30.930.10">
    <property type="entry name" value="Bira Bifunctional Protein, Domain 2"/>
    <property type="match status" value="2"/>
</dbReference>
<dbReference type="InterPro" id="IPR002317">
    <property type="entry name" value="Ser-tRNA-ligase_type_1"/>
</dbReference>
<feature type="transmembrane region" description="Helical" evidence="8">
    <location>
        <begin position="414"/>
        <end position="432"/>
    </location>
</feature>
<evidence type="ECO:0000256" key="7">
    <source>
        <dbReference type="SAM" id="Coils"/>
    </source>
</evidence>
<dbReference type="Proteomes" id="UP000186817">
    <property type="component" value="Unassembled WGS sequence"/>
</dbReference>
<proteinExistence type="predicted"/>
<dbReference type="InterPro" id="IPR042103">
    <property type="entry name" value="SerRS_1_N_sf"/>
</dbReference>
<protein>
    <recommendedName>
        <fullName evidence="1">serine--tRNA ligase</fullName>
        <ecNumber evidence="1">6.1.1.11</ecNumber>
    </recommendedName>
    <alternativeName>
        <fullName evidence="6">Seryl-tRNA synthetase</fullName>
    </alternativeName>
</protein>
<dbReference type="OrthoDB" id="415518at2759"/>
<reference evidence="10 11" key="1">
    <citation type="submission" date="2016-02" db="EMBL/GenBank/DDBJ databases">
        <title>Genome analysis of coral dinoflagellate symbionts highlights evolutionary adaptations to a symbiotic lifestyle.</title>
        <authorList>
            <person name="Aranda M."/>
            <person name="Li Y."/>
            <person name="Liew Y.J."/>
            <person name="Baumgarten S."/>
            <person name="Simakov O."/>
            <person name="Wilson M."/>
            <person name="Piel J."/>
            <person name="Ashoor H."/>
            <person name="Bougouffa S."/>
            <person name="Bajic V.B."/>
            <person name="Ryu T."/>
            <person name="Ravasi T."/>
            <person name="Bayer T."/>
            <person name="Micklem G."/>
            <person name="Kim H."/>
            <person name="Bhak J."/>
            <person name="Lajeunesse T.C."/>
            <person name="Voolstra C.R."/>
        </authorList>
    </citation>
    <scope>NUCLEOTIDE SEQUENCE [LARGE SCALE GENOMIC DNA]</scope>
    <source>
        <strain evidence="10 11">CCMP2467</strain>
    </source>
</reference>
<dbReference type="PRINTS" id="PR00981">
    <property type="entry name" value="TRNASYNTHSER"/>
</dbReference>
<feature type="transmembrane region" description="Helical" evidence="8">
    <location>
        <begin position="277"/>
        <end position="296"/>
    </location>
</feature>
<comment type="caution">
    <text evidence="10">The sequence shown here is derived from an EMBL/GenBank/DDBJ whole genome shotgun (WGS) entry which is preliminary data.</text>
</comment>
<feature type="transmembrane region" description="Helical" evidence="8">
    <location>
        <begin position="367"/>
        <end position="388"/>
    </location>
</feature>
<keyword evidence="8" id="KW-0812">Transmembrane</keyword>
<evidence type="ECO:0000256" key="1">
    <source>
        <dbReference type="ARBA" id="ARBA00012840"/>
    </source>
</evidence>
<evidence type="ECO:0000256" key="5">
    <source>
        <dbReference type="ARBA" id="ARBA00023146"/>
    </source>
</evidence>
<dbReference type="SUPFAM" id="SSF55681">
    <property type="entry name" value="Class II aaRS and biotin synthetases"/>
    <property type="match status" value="1"/>
</dbReference>
<dbReference type="EMBL" id="LSRX01000008">
    <property type="protein sequence ID" value="OLQ15007.1"/>
    <property type="molecule type" value="Genomic_DNA"/>
</dbReference>
<name>A0A1Q9F5T5_SYMMI</name>
<evidence type="ECO:0000313" key="11">
    <source>
        <dbReference type="Proteomes" id="UP000186817"/>
    </source>
</evidence>
<dbReference type="InterPro" id="IPR045864">
    <property type="entry name" value="aa-tRNA-synth_II/BPL/LPL"/>
</dbReference>
<gene>
    <name evidence="10" type="primary">serS</name>
    <name evidence="10" type="ORF">AK812_SmicGene856</name>
</gene>
<evidence type="ECO:0000313" key="10">
    <source>
        <dbReference type="EMBL" id="OLQ15007.1"/>
    </source>
</evidence>
<dbReference type="Gene3D" id="1.10.287.40">
    <property type="entry name" value="Serine-tRNA synthetase, tRNA binding domain"/>
    <property type="match status" value="1"/>
</dbReference>
<evidence type="ECO:0000256" key="2">
    <source>
        <dbReference type="ARBA" id="ARBA00022598"/>
    </source>
</evidence>
<keyword evidence="7" id="KW-0175">Coiled coil</keyword>
<keyword evidence="3" id="KW-0547">Nucleotide-binding</keyword>
<dbReference type="Pfam" id="PF00587">
    <property type="entry name" value="tRNA-synt_2b"/>
    <property type="match status" value="1"/>
</dbReference>
<dbReference type="InterPro" id="IPR002314">
    <property type="entry name" value="aa-tRNA-synt_IIb"/>
</dbReference>
<feature type="coiled-coil region" evidence="7">
    <location>
        <begin position="776"/>
        <end position="848"/>
    </location>
</feature>
<keyword evidence="2 10" id="KW-0436">Ligase</keyword>
<accession>A0A1Q9F5T5</accession>
<sequence length="1655" mass="183454">MRTAALEATTAATVTAVHCHHIIMVVVLLQSTGEERAMSAAKLEKKIWNLEQRLREEFRVELRRAVGHCVARVQHLEAEVLLLRGEKPSRTGAQFAAQDQVSVDVSSGDASLPGTVAEKTQEADVLPVARPSWPEWPEWEPDEAVAKDECVDWVPLEPVAFLESTWNLVLVMGFTDAGWLDIIIACLLLIASAGLQIAFSIILLSPDFLGEPFESHIQSAESWRVGVAHDYRHMDLAQTSLVSRVCNKDPSLIVSTSQATLLDQIDAFLGLLQPLNVSLGILLCMLCILLWCLYLCNEFRAIGLSLEAILQVPRRAYTTFDHGRFTTMSYWRFAGYFLARLTRGVIAGLLLYAGILWLGNTTSITDLMLNAVALGAVLDVDEMFFAALMPKKIQIKIQDLEAIKINYSRARSQIESVLLLLIMGGLMLWPWFHLVEPLGNHMLEVNRTLCGGNQDFVVGINTNQGVTVGRETTMFGDNSNLSLIEIAVSDLAFRDLGNASYSSRYILMPKEATDFENKRTELMAAAAALILDCSDFDLYYVEGQPTTNDYAAYWYNTAPGLGFPQTSSCDDMKEYCNSEDGELLRLTCGVTCGCAEPSTNPWFRVVERGCSKKCIDEMKVVIDEINCTDVPVESTQWQTFWEDYPAIISSFLGERNTSKIDELRVFANHMLTEGCSALGNASYEYEELTQTSFCAGHSQIWAPLSILCPSTCCQGEDSEFCPSSCQCRPEGQDNDQDLLDNMPAGNPDFDGIMNCRMAAASDLCTLQEDTSLLQQLEGTRSNLLRLSAELRSVEAQNDQLRVAAAARSLQREEQRELQGKVAELRKALEKATTCRDRLRRQTSELEDQAATQHRLARAYEAQSHGNIQGISVGGGGPGAQARQEHSCAEDTLVAEWWGTIIVIVVIIVISKGMEPCQESQSSAASSCLRDGSEIWEPLLEGCTGHRFPFPALRTSALAGDPMDGIWRPGGPVKLCGTDSSKLLPFLHQAAFQFLAEAACGDALEHGPDLAVQMTRPGLCPKVGFGCRKLRGCPDVYRGSARLELLDSVGKCAPGSLRRFSASGGYRVLQRAMTIGIDLLRKDKGGDPEVVRESERRRFRGQVKQKFQLDEKRKEAEVNKVQSQITEKKKASKGQDKCPAPSCGSATLEVLKGLWYFERFYYLEPHTHPLKPRGEDLLQQKTALGEAADFEKVVEETQAKRDKLLGAIGNLAATSLLHVSTVTMSRLGELLWACPRRRGKRKQQSPCRAVLPKVHDTVPVSQDEDKDNKVVATWGVPRSFEGKTYQADDGGDIGDAGHPYVEEEGIAANGFRPHFELLEMIGAVEFDAGLEVAGHRGYFLSGPGVLLNQALINYGLAFLSQRGYTPLQPPFFMKKDLMAKTAELAAGLADYDDVLYKVIEDKDHPELDKYLIATSEQPISAFHRGRDIRGIFRVHQFEKIEQFVLTDPEKSWEEHESMIAMAQEFYQSLGIPYRTVAIVSGELNNAAAKKCAAKYDLEGWFPGDNEGKGKCRYRELVSCSNCLDYQARAMQTKFGYRPEDPQFCHMLNSTLCATVTASVLHTSSYNASQERALCSIVENYQEQVPRALVPFLLGQEFFPFVKTVKEERPAAKGKDAGLVVCSFVFAYRPAYISADSLRPSVTKEYKPLPPWVILKG</sequence>
<keyword evidence="8" id="KW-1133">Transmembrane helix</keyword>
<feature type="transmembrane region" description="Helical" evidence="8">
    <location>
        <begin position="333"/>
        <end position="355"/>
    </location>
</feature>
<dbReference type="PANTHER" id="PTHR11778">
    <property type="entry name" value="SERYL-TRNA SYNTHETASE"/>
    <property type="match status" value="1"/>
</dbReference>
<dbReference type="InterPro" id="IPR006195">
    <property type="entry name" value="aa-tRNA-synth_II"/>
</dbReference>
<dbReference type="EC" id="6.1.1.11" evidence="1"/>
<keyword evidence="5" id="KW-0030">Aminoacyl-tRNA synthetase</keyword>
<keyword evidence="11" id="KW-1185">Reference proteome</keyword>
<dbReference type="GO" id="GO:0006434">
    <property type="term" value="P:seryl-tRNA aminoacylation"/>
    <property type="evidence" value="ECO:0007669"/>
    <property type="project" value="InterPro"/>
</dbReference>
<keyword evidence="4" id="KW-0067">ATP-binding</keyword>
<evidence type="ECO:0000256" key="3">
    <source>
        <dbReference type="ARBA" id="ARBA00022741"/>
    </source>
</evidence>
<dbReference type="GO" id="GO:0005524">
    <property type="term" value="F:ATP binding"/>
    <property type="evidence" value="ECO:0007669"/>
    <property type="project" value="UniProtKB-KW"/>
</dbReference>
<evidence type="ECO:0000256" key="6">
    <source>
        <dbReference type="ARBA" id="ARBA00031113"/>
    </source>
</evidence>
<evidence type="ECO:0000256" key="8">
    <source>
        <dbReference type="SAM" id="Phobius"/>
    </source>
</evidence>
<feature type="domain" description="Aminoacyl-transfer RNA synthetases class-II family profile" evidence="9">
    <location>
        <begin position="1357"/>
        <end position="1589"/>
    </location>
</feature>
<dbReference type="PROSITE" id="PS50862">
    <property type="entry name" value="AA_TRNA_LIGASE_II"/>
    <property type="match status" value="1"/>
</dbReference>
<feature type="transmembrane region" description="Helical" evidence="8">
    <location>
        <begin position="182"/>
        <end position="204"/>
    </location>
</feature>
<dbReference type="GO" id="GO:0004828">
    <property type="term" value="F:serine-tRNA ligase activity"/>
    <property type="evidence" value="ECO:0007669"/>
    <property type="project" value="UniProtKB-EC"/>
</dbReference>
<organism evidence="10 11">
    <name type="scientific">Symbiodinium microadriaticum</name>
    <name type="common">Dinoflagellate</name>
    <name type="synonym">Zooxanthella microadriatica</name>
    <dbReference type="NCBI Taxonomy" id="2951"/>
    <lineage>
        <taxon>Eukaryota</taxon>
        <taxon>Sar</taxon>
        <taxon>Alveolata</taxon>
        <taxon>Dinophyceae</taxon>
        <taxon>Suessiales</taxon>
        <taxon>Symbiodiniaceae</taxon>
        <taxon>Symbiodinium</taxon>
    </lineage>
</organism>
<evidence type="ECO:0000256" key="4">
    <source>
        <dbReference type="ARBA" id="ARBA00022840"/>
    </source>
</evidence>